<name>A0AAV7VIC4_PLEWA</name>
<feature type="compositionally biased region" description="Gly residues" evidence="1">
    <location>
        <begin position="1"/>
        <end position="11"/>
    </location>
</feature>
<keyword evidence="3" id="KW-1185">Reference proteome</keyword>
<comment type="caution">
    <text evidence="2">The sequence shown here is derived from an EMBL/GenBank/DDBJ whole genome shotgun (WGS) entry which is preliminary data.</text>
</comment>
<evidence type="ECO:0000256" key="1">
    <source>
        <dbReference type="SAM" id="MobiDB-lite"/>
    </source>
</evidence>
<proteinExistence type="predicted"/>
<sequence length="109" mass="11615">MERGCGRGSTRGGLAERTHKVSGPGLETGGAQGRASAEVWRKRKSWALGDLITSPAKLAPEHSAVEMASQRHIKKEGSLRDLFAKTPSKKALLDKPPVIEGDAAKSQEV</sequence>
<protein>
    <submittedName>
        <fullName evidence="2">Uncharacterized protein</fullName>
    </submittedName>
</protein>
<evidence type="ECO:0000313" key="2">
    <source>
        <dbReference type="EMBL" id="KAJ1201379.1"/>
    </source>
</evidence>
<dbReference type="AlphaFoldDB" id="A0AAV7VIC4"/>
<organism evidence="2 3">
    <name type="scientific">Pleurodeles waltl</name>
    <name type="common">Iberian ribbed newt</name>
    <dbReference type="NCBI Taxonomy" id="8319"/>
    <lineage>
        <taxon>Eukaryota</taxon>
        <taxon>Metazoa</taxon>
        <taxon>Chordata</taxon>
        <taxon>Craniata</taxon>
        <taxon>Vertebrata</taxon>
        <taxon>Euteleostomi</taxon>
        <taxon>Amphibia</taxon>
        <taxon>Batrachia</taxon>
        <taxon>Caudata</taxon>
        <taxon>Salamandroidea</taxon>
        <taxon>Salamandridae</taxon>
        <taxon>Pleurodelinae</taxon>
        <taxon>Pleurodeles</taxon>
    </lineage>
</organism>
<gene>
    <name evidence="2" type="ORF">NDU88_005190</name>
</gene>
<feature type="region of interest" description="Disordered" evidence="1">
    <location>
        <begin position="1"/>
        <end position="37"/>
    </location>
</feature>
<evidence type="ECO:0000313" key="3">
    <source>
        <dbReference type="Proteomes" id="UP001066276"/>
    </source>
</evidence>
<dbReference type="Proteomes" id="UP001066276">
    <property type="component" value="Chromosome 2_1"/>
</dbReference>
<reference evidence="2" key="1">
    <citation type="journal article" date="2022" name="bioRxiv">
        <title>Sequencing and chromosome-scale assembly of the giantPleurodeles waltlgenome.</title>
        <authorList>
            <person name="Brown T."/>
            <person name="Elewa A."/>
            <person name="Iarovenko S."/>
            <person name="Subramanian E."/>
            <person name="Araus A.J."/>
            <person name="Petzold A."/>
            <person name="Susuki M."/>
            <person name="Suzuki K.-i.T."/>
            <person name="Hayashi T."/>
            <person name="Toyoda A."/>
            <person name="Oliveira C."/>
            <person name="Osipova E."/>
            <person name="Leigh N.D."/>
            <person name="Simon A."/>
            <person name="Yun M.H."/>
        </authorList>
    </citation>
    <scope>NUCLEOTIDE SEQUENCE</scope>
    <source>
        <strain evidence="2">20211129_DDA</strain>
        <tissue evidence="2">Liver</tissue>
    </source>
</reference>
<accession>A0AAV7VIC4</accession>
<dbReference type="EMBL" id="JANPWB010000003">
    <property type="protein sequence ID" value="KAJ1201379.1"/>
    <property type="molecule type" value="Genomic_DNA"/>
</dbReference>